<dbReference type="InterPro" id="IPR018392">
    <property type="entry name" value="LysM"/>
</dbReference>
<comment type="caution">
    <text evidence="4">The sequence shown here is derived from an EMBL/GenBank/DDBJ whole genome shotgun (WGS) entry which is preliminary data.</text>
</comment>
<evidence type="ECO:0000313" key="5">
    <source>
        <dbReference type="Proteomes" id="UP000737171"/>
    </source>
</evidence>
<dbReference type="SUPFAM" id="SSF54106">
    <property type="entry name" value="LysM domain"/>
    <property type="match status" value="1"/>
</dbReference>
<reference evidence="4 5" key="1">
    <citation type="submission" date="2020-05" db="EMBL/GenBank/DDBJ databases">
        <title>Aquincola sp. isolate from soil.</title>
        <authorList>
            <person name="Han J."/>
            <person name="Kim D.-U."/>
        </authorList>
    </citation>
    <scope>NUCLEOTIDE SEQUENCE [LARGE SCALE GENOMIC DNA]</scope>
    <source>
        <strain evidence="4 5">S2</strain>
    </source>
</reference>
<keyword evidence="5" id="KW-1185">Reference proteome</keyword>
<dbReference type="Gene3D" id="3.10.350.10">
    <property type="entry name" value="LysM domain"/>
    <property type="match status" value="1"/>
</dbReference>
<organism evidence="4 5">
    <name type="scientific">Pseudaquabacterium terrae</name>
    <dbReference type="NCBI Taxonomy" id="2732868"/>
    <lineage>
        <taxon>Bacteria</taxon>
        <taxon>Pseudomonadati</taxon>
        <taxon>Pseudomonadota</taxon>
        <taxon>Betaproteobacteria</taxon>
        <taxon>Burkholderiales</taxon>
        <taxon>Sphaerotilaceae</taxon>
        <taxon>Pseudaquabacterium</taxon>
    </lineage>
</organism>
<dbReference type="SMART" id="SM00257">
    <property type="entry name" value="LysM"/>
    <property type="match status" value="1"/>
</dbReference>
<dbReference type="RefSeq" id="WP_173121514.1">
    <property type="nucleotide sequence ID" value="NZ_JABRWJ010000002.1"/>
</dbReference>
<dbReference type="Proteomes" id="UP000737171">
    <property type="component" value="Unassembled WGS sequence"/>
</dbReference>
<keyword evidence="2" id="KW-0732">Signal</keyword>
<feature type="chain" id="PRO_5045500628" evidence="2">
    <location>
        <begin position="32"/>
        <end position="286"/>
    </location>
</feature>
<feature type="compositionally biased region" description="Basic and acidic residues" evidence="1">
    <location>
        <begin position="220"/>
        <end position="229"/>
    </location>
</feature>
<feature type="region of interest" description="Disordered" evidence="1">
    <location>
        <begin position="180"/>
        <end position="229"/>
    </location>
</feature>
<proteinExistence type="predicted"/>
<accession>A0ABX2EDM7</accession>
<dbReference type="EMBL" id="JABRWJ010000002">
    <property type="protein sequence ID" value="NRF66437.1"/>
    <property type="molecule type" value="Genomic_DNA"/>
</dbReference>
<name>A0ABX2EDM7_9BURK</name>
<sequence length="286" mass="29728">MTSRCDLRRLTALLVGVGLVAGCAQPPGSGAAPPAPRPAAPAPGGGPAPAPGTAPSDTGAPSSAAAPLSPQAIQKAVTSSIELLEAGHEDQAAAELQRVLQSDPGHKLAQSLMRQIKDDPVAMLGRESFSYRVQPGESLSRIAQRFLNDVHQFYILARYNDIKVPRQLAGGQVIRVPGKAPPPAAPVPPAPAPVATAPPRVPPAPTPAASAPTAPDPAAEADKAARARTEAITRHTRAARSAFAKQDLNGAIRAWDSVLELDPNNRTAQLERQKAIDLKEKLTKVK</sequence>
<evidence type="ECO:0000313" key="4">
    <source>
        <dbReference type="EMBL" id="NRF66437.1"/>
    </source>
</evidence>
<dbReference type="CDD" id="cd00118">
    <property type="entry name" value="LysM"/>
    <property type="match status" value="1"/>
</dbReference>
<dbReference type="PROSITE" id="PS51782">
    <property type="entry name" value="LYSM"/>
    <property type="match status" value="1"/>
</dbReference>
<dbReference type="InterPro" id="IPR036779">
    <property type="entry name" value="LysM_dom_sf"/>
</dbReference>
<dbReference type="Pfam" id="PF01476">
    <property type="entry name" value="LysM"/>
    <property type="match status" value="1"/>
</dbReference>
<feature type="compositionally biased region" description="Pro residues" evidence="1">
    <location>
        <begin position="180"/>
        <end position="192"/>
    </location>
</feature>
<feature type="compositionally biased region" description="Low complexity" evidence="1">
    <location>
        <begin position="53"/>
        <end position="71"/>
    </location>
</feature>
<feature type="region of interest" description="Disordered" evidence="1">
    <location>
        <begin position="24"/>
        <end position="71"/>
    </location>
</feature>
<gene>
    <name evidence="4" type="ORF">HLB44_05525</name>
</gene>
<dbReference type="InterPro" id="IPR011990">
    <property type="entry name" value="TPR-like_helical_dom_sf"/>
</dbReference>
<feature type="compositionally biased region" description="Low complexity" evidence="1">
    <location>
        <begin position="207"/>
        <end position="218"/>
    </location>
</feature>
<evidence type="ECO:0000259" key="3">
    <source>
        <dbReference type="PROSITE" id="PS51782"/>
    </source>
</evidence>
<feature type="signal peptide" evidence="2">
    <location>
        <begin position="1"/>
        <end position="31"/>
    </location>
</feature>
<feature type="domain" description="LysM" evidence="3">
    <location>
        <begin position="129"/>
        <end position="176"/>
    </location>
</feature>
<evidence type="ECO:0000256" key="2">
    <source>
        <dbReference type="SAM" id="SignalP"/>
    </source>
</evidence>
<feature type="compositionally biased region" description="Pro residues" evidence="1">
    <location>
        <begin position="33"/>
        <end position="52"/>
    </location>
</feature>
<dbReference type="PROSITE" id="PS51257">
    <property type="entry name" value="PROKAR_LIPOPROTEIN"/>
    <property type="match status" value="1"/>
</dbReference>
<dbReference type="SUPFAM" id="SSF48452">
    <property type="entry name" value="TPR-like"/>
    <property type="match status" value="1"/>
</dbReference>
<protein>
    <submittedName>
        <fullName evidence="4">LysM peptidoglycan-binding domain-containing protein</fullName>
    </submittedName>
</protein>
<evidence type="ECO:0000256" key="1">
    <source>
        <dbReference type="SAM" id="MobiDB-lite"/>
    </source>
</evidence>